<reference evidence="3 4" key="1">
    <citation type="submission" date="2018-05" db="EMBL/GenBank/DDBJ databases">
        <title>Genome of Sphingosinicella humi QZX222.</title>
        <authorList>
            <person name="Qiao Z."/>
            <person name="Wang G."/>
        </authorList>
    </citation>
    <scope>NUCLEOTIDE SEQUENCE [LARGE SCALE GENOMIC DNA]</scope>
    <source>
        <strain evidence="3 4">QZX222</strain>
    </source>
</reference>
<dbReference type="InterPro" id="IPR039420">
    <property type="entry name" value="WalR-like"/>
</dbReference>
<dbReference type="PANTHER" id="PTHR43214">
    <property type="entry name" value="TWO-COMPONENT RESPONSE REGULATOR"/>
    <property type="match status" value="1"/>
</dbReference>
<feature type="domain" description="HTH luxR-type" evidence="2">
    <location>
        <begin position="192"/>
        <end position="257"/>
    </location>
</feature>
<evidence type="ECO:0000313" key="4">
    <source>
        <dbReference type="Proteomes" id="UP000245916"/>
    </source>
</evidence>
<dbReference type="AlphaFoldDB" id="A0A2U2J338"/>
<dbReference type="EMBL" id="QFFF01000001">
    <property type="protein sequence ID" value="PWG02763.1"/>
    <property type="molecule type" value="Genomic_DNA"/>
</dbReference>
<organism evidence="3 4">
    <name type="scientific">Allosphingosinicella humi</name>
    <dbReference type="NCBI Taxonomy" id="2068657"/>
    <lineage>
        <taxon>Bacteria</taxon>
        <taxon>Pseudomonadati</taxon>
        <taxon>Pseudomonadota</taxon>
        <taxon>Alphaproteobacteria</taxon>
        <taxon>Sphingomonadales</taxon>
        <taxon>Sphingomonadaceae</taxon>
        <taxon>Allosphingosinicella</taxon>
    </lineage>
</organism>
<dbReference type="Proteomes" id="UP000245916">
    <property type="component" value="Unassembled WGS sequence"/>
</dbReference>
<dbReference type="SMART" id="SM00421">
    <property type="entry name" value="HTH_LUXR"/>
    <property type="match status" value="1"/>
</dbReference>
<dbReference type="CDD" id="cd06170">
    <property type="entry name" value="LuxR_C_like"/>
    <property type="match status" value="1"/>
</dbReference>
<proteinExistence type="predicted"/>
<keyword evidence="1" id="KW-0238">DNA-binding</keyword>
<accession>A0A2U2J338</accession>
<protein>
    <recommendedName>
        <fullName evidence="2">HTH luxR-type domain-containing protein</fullName>
    </recommendedName>
</protein>
<dbReference type="InterPro" id="IPR016032">
    <property type="entry name" value="Sig_transdc_resp-reg_C-effctor"/>
</dbReference>
<dbReference type="InterPro" id="IPR036388">
    <property type="entry name" value="WH-like_DNA-bd_sf"/>
</dbReference>
<comment type="caution">
    <text evidence="3">The sequence shown here is derived from an EMBL/GenBank/DDBJ whole genome shotgun (WGS) entry which is preliminary data.</text>
</comment>
<dbReference type="InterPro" id="IPR000792">
    <property type="entry name" value="Tscrpt_reg_LuxR_C"/>
</dbReference>
<evidence type="ECO:0000256" key="1">
    <source>
        <dbReference type="ARBA" id="ARBA00023125"/>
    </source>
</evidence>
<dbReference type="PROSITE" id="PS50043">
    <property type="entry name" value="HTH_LUXR_2"/>
    <property type="match status" value="1"/>
</dbReference>
<name>A0A2U2J338_9SPHN</name>
<sequence length="258" mass="28223">MGALIEKVHPRNLLAAARGERIVNHEQDRGRIAGSSPRAVSRTLPGVMLSEMIQRRLIEGDEYGTGQTQGQAGAGAPDIAELALHWLGADDAPRLVVDPALTIEWLNLSAERELRRRRGVMRRGELLMATSTTQHGELIAFLKRCGDGGGTLCLRGEDQEGHLLLMAQPLPGDRFGLTFRRCGAEFSPAYADLQAAFQLTRSETTVLLQLADGYSAAQIARRLGVSTATTRSHIKSLHVKLNVKSREALLSRIRAYQL</sequence>
<dbReference type="PRINTS" id="PR00038">
    <property type="entry name" value="HTHLUXR"/>
</dbReference>
<dbReference type="SUPFAM" id="SSF46894">
    <property type="entry name" value="C-terminal effector domain of the bipartite response regulators"/>
    <property type="match status" value="1"/>
</dbReference>
<evidence type="ECO:0000313" key="3">
    <source>
        <dbReference type="EMBL" id="PWG02763.1"/>
    </source>
</evidence>
<dbReference type="GO" id="GO:0003677">
    <property type="term" value="F:DNA binding"/>
    <property type="evidence" value="ECO:0007669"/>
    <property type="project" value="UniProtKB-KW"/>
</dbReference>
<evidence type="ECO:0000259" key="2">
    <source>
        <dbReference type="PROSITE" id="PS50043"/>
    </source>
</evidence>
<dbReference type="Pfam" id="PF00196">
    <property type="entry name" value="GerE"/>
    <property type="match status" value="1"/>
</dbReference>
<keyword evidence="4" id="KW-1185">Reference proteome</keyword>
<dbReference type="Gene3D" id="1.10.10.10">
    <property type="entry name" value="Winged helix-like DNA-binding domain superfamily/Winged helix DNA-binding domain"/>
    <property type="match status" value="1"/>
</dbReference>
<dbReference type="GO" id="GO:0006355">
    <property type="term" value="P:regulation of DNA-templated transcription"/>
    <property type="evidence" value="ECO:0007669"/>
    <property type="project" value="InterPro"/>
</dbReference>
<gene>
    <name evidence="3" type="ORF">DF286_07715</name>
</gene>